<keyword evidence="1" id="KW-0175">Coiled coil</keyword>
<accession>A0A6U5N5H5</accession>
<protein>
    <submittedName>
        <fullName evidence="3">Uncharacterized protein</fullName>
    </submittedName>
</protein>
<feature type="coiled-coil region" evidence="1">
    <location>
        <begin position="345"/>
        <end position="403"/>
    </location>
</feature>
<evidence type="ECO:0000313" key="3">
    <source>
        <dbReference type="EMBL" id="CAD9295341.1"/>
    </source>
</evidence>
<dbReference type="EMBL" id="HBGK01036603">
    <property type="protein sequence ID" value="CAD9295341.1"/>
    <property type="molecule type" value="Transcribed_RNA"/>
</dbReference>
<feature type="region of interest" description="Disordered" evidence="2">
    <location>
        <begin position="282"/>
        <end position="302"/>
    </location>
</feature>
<dbReference type="EMBL" id="HBGK01036614">
    <property type="protein sequence ID" value="CAD9295354.1"/>
    <property type="molecule type" value="Transcribed_RNA"/>
</dbReference>
<dbReference type="AlphaFoldDB" id="A0A6U5N5H5"/>
<feature type="compositionally biased region" description="Polar residues" evidence="2">
    <location>
        <begin position="219"/>
        <end position="230"/>
    </location>
</feature>
<name>A0A6U5N5H5_9STRA</name>
<gene>
    <name evidence="3" type="ORF">GOCE00092_LOCUS18964</name>
    <name evidence="4" type="ORF">GOCE00092_LOCUS18971</name>
</gene>
<organism evidence="3">
    <name type="scientific">Grammatophora oceanica</name>
    <dbReference type="NCBI Taxonomy" id="210454"/>
    <lineage>
        <taxon>Eukaryota</taxon>
        <taxon>Sar</taxon>
        <taxon>Stramenopiles</taxon>
        <taxon>Ochrophyta</taxon>
        <taxon>Bacillariophyta</taxon>
        <taxon>Fragilariophyceae</taxon>
        <taxon>Fragilariophycidae</taxon>
        <taxon>Rhabdonematales</taxon>
        <taxon>Grammatophoraceae</taxon>
        <taxon>Grammatophora</taxon>
    </lineage>
</organism>
<evidence type="ECO:0000256" key="2">
    <source>
        <dbReference type="SAM" id="MobiDB-lite"/>
    </source>
</evidence>
<feature type="region of interest" description="Disordered" evidence="2">
    <location>
        <begin position="216"/>
        <end position="236"/>
    </location>
</feature>
<sequence length="407" mass="45106">MDSVFYADNLYNNVSFNGRPPSVKEPIEEPVEWSQHLNNLMGLMQTLGNSAREGKLSAEMDVGTLDSRGPVVVQIKRKLMARKIEPPVPAYTPSVEPWGRYKCFELEVAKNFKGKLLFENMHPLTNRELAIFFENERYVERSQRIRNSVTRPKAAMLTWTKRFECSVFWGMMPLLEIEGKLAPGAGTATSKSLQSSTETKKQVASDFVSVSSTEEKLESQSVAGSSTSSHHLGPNPDEVKVMAQMKSSRLHERIVTVAMNGPTFGHPRSSSEEALGNIIFKKSGTPSTKTSRDEMPTDVGSNNAPQRIFSEAHSHKVEPGKSTRSSVTRNEDALAADGVLVALRQKTLKLEKRALLAKLAFAQAEVAKVTHEQKALEAKMLHVKTEVETIQQCLEAYEEAEAKLSAS</sequence>
<proteinExistence type="predicted"/>
<reference evidence="3" key="1">
    <citation type="submission" date="2021-01" db="EMBL/GenBank/DDBJ databases">
        <authorList>
            <person name="Corre E."/>
            <person name="Pelletier E."/>
            <person name="Niang G."/>
            <person name="Scheremetjew M."/>
            <person name="Finn R."/>
            <person name="Kale V."/>
            <person name="Holt S."/>
            <person name="Cochrane G."/>
            <person name="Meng A."/>
            <person name="Brown T."/>
            <person name="Cohen L."/>
        </authorList>
    </citation>
    <scope>NUCLEOTIDE SEQUENCE</scope>
    <source>
        <strain evidence="3">CCMP 410</strain>
    </source>
</reference>
<evidence type="ECO:0000256" key="1">
    <source>
        <dbReference type="SAM" id="Coils"/>
    </source>
</evidence>
<evidence type="ECO:0000313" key="4">
    <source>
        <dbReference type="EMBL" id="CAD9295354.1"/>
    </source>
</evidence>